<evidence type="ECO:0000256" key="3">
    <source>
        <dbReference type="ARBA" id="ARBA00006743"/>
    </source>
</evidence>
<dbReference type="EMBL" id="FRBD01000005">
    <property type="protein sequence ID" value="SHK53509.1"/>
    <property type="molecule type" value="Genomic_DNA"/>
</dbReference>
<comment type="pathway">
    <text evidence="10">Amino-acid biosynthesis; L-methionine biosynthesis via de novo pathway.</text>
</comment>
<dbReference type="GO" id="GO:0106312">
    <property type="term" value="F:methylenetetrahydrofolate reductase (NADH) activity"/>
    <property type="evidence" value="ECO:0007669"/>
    <property type="project" value="UniProtKB-EC"/>
</dbReference>
<dbReference type="InterPro" id="IPR003171">
    <property type="entry name" value="Mehydrof_redctse-like"/>
</dbReference>
<comment type="cofactor">
    <cofactor evidence="1 12">
        <name>FAD</name>
        <dbReference type="ChEBI" id="CHEBI:57692"/>
    </cofactor>
</comment>
<keyword evidence="8" id="KW-0520">NAD</keyword>
<keyword evidence="7 12" id="KW-0560">Oxidoreductase</keyword>
<dbReference type="UniPathway" id="UPA00193"/>
<evidence type="ECO:0000256" key="4">
    <source>
        <dbReference type="ARBA" id="ARBA00022605"/>
    </source>
</evidence>
<dbReference type="PANTHER" id="PTHR45754:SF3">
    <property type="entry name" value="METHYLENETETRAHYDROFOLATE REDUCTASE (NADPH)"/>
    <property type="match status" value="1"/>
</dbReference>
<evidence type="ECO:0000256" key="10">
    <source>
        <dbReference type="ARBA" id="ARBA00034478"/>
    </source>
</evidence>
<dbReference type="GO" id="GO:0071949">
    <property type="term" value="F:FAD binding"/>
    <property type="evidence" value="ECO:0007669"/>
    <property type="project" value="TreeGrafter"/>
</dbReference>
<dbReference type="InterPro" id="IPR004620">
    <property type="entry name" value="MTHF_reductase_bac"/>
</dbReference>
<name>A0A1M6T9H5_XYLRU</name>
<evidence type="ECO:0000313" key="13">
    <source>
        <dbReference type="EMBL" id="SHK53509.1"/>
    </source>
</evidence>
<comment type="catalytic activity">
    <reaction evidence="11">
        <text>(6S)-5-methyl-5,6,7,8-tetrahydrofolate + NAD(+) = (6R)-5,10-methylene-5,6,7,8-tetrahydrofolate + NADH + H(+)</text>
        <dbReference type="Rhea" id="RHEA:19821"/>
        <dbReference type="ChEBI" id="CHEBI:15378"/>
        <dbReference type="ChEBI" id="CHEBI:15636"/>
        <dbReference type="ChEBI" id="CHEBI:18608"/>
        <dbReference type="ChEBI" id="CHEBI:57540"/>
        <dbReference type="ChEBI" id="CHEBI:57945"/>
        <dbReference type="EC" id="1.5.1.54"/>
    </reaction>
    <physiologicalReaction direction="right-to-left" evidence="11">
        <dbReference type="Rhea" id="RHEA:19823"/>
    </physiologicalReaction>
</comment>
<evidence type="ECO:0000256" key="12">
    <source>
        <dbReference type="RuleBase" id="RU003862"/>
    </source>
</evidence>
<evidence type="ECO:0000256" key="5">
    <source>
        <dbReference type="ARBA" id="ARBA00022630"/>
    </source>
</evidence>
<dbReference type="GO" id="GO:0005829">
    <property type="term" value="C:cytosol"/>
    <property type="evidence" value="ECO:0007669"/>
    <property type="project" value="InterPro"/>
</dbReference>
<dbReference type="GO" id="GO:0009086">
    <property type="term" value="P:methionine biosynthetic process"/>
    <property type="evidence" value="ECO:0007669"/>
    <property type="project" value="UniProtKB-KW"/>
</dbReference>
<dbReference type="Gene3D" id="3.20.20.220">
    <property type="match status" value="1"/>
</dbReference>
<keyword evidence="6 12" id="KW-0274">FAD</keyword>
<sequence length="342" mass="39312">MTISEKNFRKIRKIRRFFVSLQPIMSVTEFIHQDKQARRFSFEVLPPLKGTGTAKLFADIDKLKEFDPAYINITTHHSEFVYRELENGQYERRRIRRRPGTIAIAAAIQQRYGIPVQPHVICSGATIEDIEYELLDLQFLGISDLLLLRGDKAKEDSRFQPTPGGHAHTTDLMEQVKRFNEGYFADGTPIKTPGRPFDYGVACYPEKHEEAPNLEMDMQYLKQKQDLGAQYAVTQLFFDNEKYYAFVEKARQMGITIPIIPGIKPMAKLSQLTIVPKTFHCDIPEPLAKEVVKCKTDDDARQLGIEWTTEQCRDLYAHGVHNIHFYTVSAVDSVAEVVKRLL</sequence>
<keyword evidence="5 12" id="KW-0285">Flavoprotein</keyword>
<evidence type="ECO:0000256" key="2">
    <source>
        <dbReference type="ARBA" id="ARBA00004777"/>
    </source>
</evidence>
<dbReference type="GO" id="GO:0035999">
    <property type="term" value="P:tetrahydrofolate interconversion"/>
    <property type="evidence" value="ECO:0007669"/>
    <property type="project" value="UniProtKB-UniPathway"/>
</dbReference>
<comment type="pathway">
    <text evidence="2 12">One-carbon metabolism; tetrahydrofolate interconversion.</text>
</comment>
<keyword evidence="4" id="KW-0028">Amino-acid biosynthesis</keyword>
<dbReference type="SUPFAM" id="SSF51730">
    <property type="entry name" value="FAD-linked oxidoreductase"/>
    <property type="match status" value="1"/>
</dbReference>
<reference evidence="13 14" key="1">
    <citation type="submission" date="2016-11" db="EMBL/GenBank/DDBJ databases">
        <authorList>
            <person name="Jaros S."/>
            <person name="Januszkiewicz K."/>
            <person name="Wedrychowicz H."/>
        </authorList>
    </citation>
    <scope>NUCLEOTIDE SEQUENCE [LARGE SCALE GENOMIC DNA]</scope>
    <source>
        <strain evidence="13 14">KHT3</strain>
    </source>
</reference>
<comment type="similarity">
    <text evidence="3 12">Belongs to the methylenetetrahydrofolate reductase family.</text>
</comment>
<evidence type="ECO:0000256" key="8">
    <source>
        <dbReference type="ARBA" id="ARBA00023027"/>
    </source>
</evidence>
<evidence type="ECO:0000256" key="6">
    <source>
        <dbReference type="ARBA" id="ARBA00022827"/>
    </source>
</evidence>
<dbReference type="EC" id="1.5.1.54" evidence="12"/>
<organism evidence="13 14">
    <name type="scientific">Xylanibacter ruminicola</name>
    <name type="common">Prevotella ruminicola</name>
    <dbReference type="NCBI Taxonomy" id="839"/>
    <lineage>
        <taxon>Bacteria</taxon>
        <taxon>Pseudomonadati</taxon>
        <taxon>Bacteroidota</taxon>
        <taxon>Bacteroidia</taxon>
        <taxon>Bacteroidales</taxon>
        <taxon>Prevotellaceae</taxon>
        <taxon>Xylanibacter</taxon>
    </lineage>
</organism>
<dbReference type="FunFam" id="3.20.20.220:FF:000015">
    <property type="entry name" value="Methylenetetrahydrofolate reductase"/>
    <property type="match status" value="1"/>
</dbReference>
<dbReference type="CDD" id="cd00537">
    <property type="entry name" value="MTHFR"/>
    <property type="match status" value="1"/>
</dbReference>
<evidence type="ECO:0000313" key="14">
    <source>
        <dbReference type="Proteomes" id="UP000184130"/>
    </source>
</evidence>
<evidence type="ECO:0000256" key="1">
    <source>
        <dbReference type="ARBA" id="ARBA00001974"/>
    </source>
</evidence>
<gene>
    <name evidence="13" type="ORF">SAMN05216463_10584</name>
</gene>
<dbReference type="AlphaFoldDB" id="A0A1M6T9H5"/>
<proteinExistence type="inferred from homology"/>
<dbReference type="Pfam" id="PF02219">
    <property type="entry name" value="MTHFR"/>
    <property type="match status" value="1"/>
</dbReference>
<dbReference type="NCBIfam" id="TIGR00676">
    <property type="entry name" value="fadh2"/>
    <property type="match status" value="1"/>
</dbReference>
<protein>
    <recommendedName>
        <fullName evidence="12">Methylenetetrahydrofolate reductase</fullName>
        <ecNumber evidence="12">1.5.1.54</ecNumber>
    </recommendedName>
</protein>
<keyword evidence="9" id="KW-0486">Methionine biosynthesis</keyword>
<accession>A0A1M6T9H5</accession>
<dbReference type="PANTHER" id="PTHR45754">
    <property type="entry name" value="METHYLENETETRAHYDROFOLATE REDUCTASE"/>
    <property type="match status" value="1"/>
</dbReference>
<evidence type="ECO:0000256" key="11">
    <source>
        <dbReference type="ARBA" id="ARBA00048628"/>
    </source>
</evidence>
<evidence type="ECO:0000256" key="9">
    <source>
        <dbReference type="ARBA" id="ARBA00023167"/>
    </source>
</evidence>
<dbReference type="InterPro" id="IPR029041">
    <property type="entry name" value="FAD-linked_oxidoreductase-like"/>
</dbReference>
<dbReference type="Proteomes" id="UP000184130">
    <property type="component" value="Unassembled WGS sequence"/>
</dbReference>
<evidence type="ECO:0000256" key="7">
    <source>
        <dbReference type="ARBA" id="ARBA00023002"/>
    </source>
</evidence>